<reference evidence="1" key="1">
    <citation type="submission" date="2020-08" db="EMBL/GenBank/DDBJ databases">
        <title>Plant Genome Project.</title>
        <authorList>
            <person name="Zhang R.-G."/>
        </authorList>
    </citation>
    <scope>NUCLEOTIDE SEQUENCE</scope>
    <source>
        <strain evidence="1">WSP0</strain>
        <tissue evidence="1">Leaf</tissue>
    </source>
</reference>
<gene>
    <name evidence="1" type="ORF">RHGRI_001680</name>
</gene>
<proteinExistence type="predicted"/>
<protein>
    <submittedName>
        <fullName evidence="1">Uncharacterized protein</fullName>
    </submittedName>
</protein>
<organism evidence="1 2">
    <name type="scientific">Rhododendron griersonianum</name>
    <dbReference type="NCBI Taxonomy" id="479676"/>
    <lineage>
        <taxon>Eukaryota</taxon>
        <taxon>Viridiplantae</taxon>
        <taxon>Streptophyta</taxon>
        <taxon>Embryophyta</taxon>
        <taxon>Tracheophyta</taxon>
        <taxon>Spermatophyta</taxon>
        <taxon>Magnoliopsida</taxon>
        <taxon>eudicotyledons</taxon>
        <taxon>Gunneridae</taxon>
        <taxon>Pentapetalae</taxon>
        <taxon>asterids</taxon>
        <taxon>Ericales</taxon>
        <taxon>Ericaceae</taxon>
        <taxon>Ericoideae</taxon>
        <taxon>Rhodoreae</taxon>
        <taxon>Rhododendron</taxon>
    </lineage>
</organism>
<evidence type="ECO:0000313" key="1">
    <source>
        <dbReference type="EMBL" id="KAG5565849.1"/>
    </source>
</evidence>
<comment type="caution">
    <text evidence="1">The sequence shown here is derived from an EMBL/GenBank/DDBJ whole genome shotgun (WGS) entry which is preliminary data.</text>
</comment>
<accession>A0AAV6LMD5</accession>
<dbReference type="AlphaFoldDB" id="A0AAV6LMD5"/>
<keyword evidence="2" id="KW-1185">Reference proteome</keyword>
<evidence type="ECO:0000313" key="2">
    <source>
        <dbReference type="Proteomes" id="UP000823749"/>
    </source>
</evidence>
<dbReference type="EMBL" id="JACTNZ010000001">
    <property type="protein sequence ID" value="KAG5565849.1"/>
    <property type="molecule type" value="Genomic_DNA"/>
</dbReference>
<sequence length="123" mass="13479">MVCFSSSSPPLTPNPATIKRPPPFHRIYHFCHSLALPPLPPISRRLLLIFFTTTKSPTPPPPPSNAHTHVTEAIIAAVYRQSLALPLSLPISCRPAFPLSSHSRHRPVAAFLFTVPFSPSPNC</sequence>
<name>A0AAV6LMD5_9ERIC</name>
<dbReference type="Proteomes" id="UP000823749">
    <property type="component" value="Chromosome 1"/>
</dbReference>